<comment type="caution">
    <text evidence="1">The sequence shown here is derived from an EMBL/GenBank/DDBJ whole genome shotgun (WGS) entry which is preliminary data.</text>
</comment>
<organism evidence="1 2">
    <name type="scientific">Paenibacillus alvei</name>
    <name type="common">Bacillus alvei</name>
    <dbReference type="NCBI Taxonomy" id="44250"/>
    <lineage>
        <taxon>Bacteria</taxon>
        <taxon>Bacillati</taxon>
        <taxon>Bacillota</taxon>
        <taxon>Bacilli</taxon>
        <taxon>Bacillales</taxon>
        <taxon>Paenibacillaceae</taxon>
        <taxon>Paenibacillus</taxon>
    </lineage>
</organism>
<proteinExistence type="predicted"/>
<name>A0ABT4GRB3_PAEAL</name>
<accession>A0ABT4GRB3</accession>
<evidence type="ECO:0000313" key="1">
    <source>
        <dbReference type="EMBL" id="MCY9758991.1"/>
    </source>
</evidence>
<dbReference type="EMBL" id="JAMDNP010000001">
    <property type="protein sequence ID" value="MCY9758991.1"/>
    <property type="molecule type" value="Genomic_DNA"/>
</dbReference>
<keyword evidence="2" id="KW-1185">Reference proteome</keyword>
<dbReference type="Proteomes" id="UP001527181">
    <property type="component" value="Unassembled WGS sequence"/>
</dbReference>
<dbReference type="RefSeq" id="WP_268600618.1">
    <property type="nucleotide sequence ID" value="NZ_JAMDNP010000001.1"/>
</dbReference>
<sequence length="97" mass="10819">MKIDVYEERFGSKLVAMLVEDDGSKSELVRSEIGNDDLLNRIEAMNLSHLTVTFHWAADKCKVCDGTKSYELEQGGIVTPVSCTYCDDDGNWLVIGE</sequence>
<evidence type="ECO:0008006" key="3">
    <source>
        <dbReference type="Google" id="ProtNLM"/>
    </source>
</evidence>
<protein>
    <recommendedName>
        <fullName evidence="3">Phage protein</fullName>
    </recommendedName>
</protein>
<evidence type="ECO:0000313" key="2">
    <source>
        <dbReference type="Proteomes" id="UP001527181"/>
    </source>
</evidence>
<gene>
    <name evidence="1" type="ORF">M5X12_00245</name>
</gene>
<reference evidence="1 2" key="1">
    <citation type="submission" date="2022-05" db="EMBL/GenBank/DDBJ databases">
        <title>Genome Sequencing of Bee-Associated Microbes.</title>
        <authorList>
            <person name="Dunlap C."/>
        </authorList>
    </citation>
    <scope>NUCLEOTIDE SEQUENCE [LARGE SCALE GENOMIC DNA]</scope>
    <source>
        <strain evidence="1 2">NRRL B-04010</strain>
    </source>
</reference>